<evidence type="ECO:0000313" key="1">
    <source>
        <dbReference type="EMBL" id="MBW93367.1"/>
    </source>
</evidence>
<protein>
    <submittedName>
        <fullName evidence="1">Uncharacterized protein</fullName>
    </submittedName>
</protein>
<sequence>MGLLRQKVSGLLGKCLMS</sequence>
<organism evidence="1">
    <name type="scientific">Rhizophora mucronata</name>
    <name type="common">Asiatic mangrove</name>
    <dbReference type="NCBI Taxonomy" id="61149"/>
    <lineage>
        <taxon>Eukaryota</taxon>
        <taxon>Viridiplantae</taxon>
        <taxon>Streptophyta</taxon>
        <taxon>Embryophyta</taxon>
        <taxon>Tracheophyta</taxon>
        <taxon>Spermatophyta</taxon>
        <taxon>Magnoliopsida</taxon>
        <taxon>eudicotyledons</taxon>
        <taxon>Gunneridae</taxon>
        <taxon>Pentapetalae</taxon>
        <taxon>rosids</taxon>
        <taxon>fabids</taxon>
        <taxon>Malpighiales</taxon>
        <taxon>Rhizophoraceae</taxon>
        <taxon>Rhizophora</taxon>
    </lineage>
</organism>
<reference evidence="1" key="1">
    <citation type="submission" date="2018-02" db="EMBL/GenBank/DDBJ databases">
        <title>Rhizophora mucronata_Transcriptome.</title>
        <authorList>
            <person name="Meera S.P."/>
            <person name="Sreeshan A."/>
            <person name="Augustine A."/>
        </authorList>
    </citation>
    <scope>NUCLEOTIDE SEQUENCE</scope>
    <source>
        <tissue evidence="1">Leaf</tissue>
    </source>
</reference>
<accession>A0A2P2JIR2</accession>
<name>A0A2P2JIR2_RHIMU</name>
<dbReference type="EMBL" id="GGEC01012884">
    <property type="protein sequence ID" value="MBW93367.1"/>
    <property type="molecule type" value="Transcribed_RNA"/>
</dbReference>
<dbReference type="AlphaFoldDB" id="A0A2P2JIR2"/>
<proteinExistence type="predicted"/>